<proteinExistence type="predicted"/>
<comment type="caution">
    <text evidence="8">The sequence shown here is derived from an EMBL/GenBank/DDBJ whole genome shotgun (WGS) entry which is preliminary data.</text>
</comment>
<evidence type="ECO:0000256" key="1">
    <source>
        <dbReference type="ARBA" id="ARBA00004167"/>
    </source>
</evidence>
<dbReference type="GO" id="GO:0016020">
    <property type="term" value="C:membrane"/>
    <property type="evidence" value="ECO:0007669"/>
    <property type="project" value="UniProtKB-SubCell"/>
</dbReference>
<evidence type="ECO:0000256" key="4">
    <source>
        <dbReference type="ARBA" id="ARBA00023136"/>
    </source>
</evidence>
<dbReference type="InterPro" id="IPR051694">
    <property type="entry name" value="Immunoregulatory_rcpt-like"/>
</dbReference>
<dbReference type="PANTHER" id="PTHR15549:SF33">
    <property type="entry name" value="MEMBRANE PROTEIN WSC4, PUTATIVE (AFU_ORTHOLOGUE AFUA_5G09020)-RELATED"/>
    <property type="match status" value="1"/>
</dbReference>
<sequence length="312" mass="32597">MRWDADSPHGTTATSRVSLLAFFALFLTNVAVLTNAQDDAHWQSNFSFPTDGQIFHTMDTVLVTYTSPFPSPRLYVWCGPGGPSQEFSEDAPPFNASFPVLLNFTSAKPCWFNLRRIGYEEVTSATNATEAAEGVNGFEFNVLGSVRDGGPQTIVASSFTSTSTTSSSLSSPTSISTTTSDSSTPSSAPAGSGGNSIAAGSTGSGGLSAGAAAGIGVGVAIAVIALAAGAVVWLRRWKKKVRESPSIMHPDGGGGDGLRYEAPGDNGAYGNQAVQSHEQKWPLQQHAPYEMSEALMSAAEMPTATTRHEMMA</sequence>
<dbReference type="Proteomes" id="UP001174934">
    <property type="component" value="Unassembled WGS sequence"/>
</dbReference>
<evidence type="ECO:0000313" key="8">
    <source>
        <dbReference type="EMBL" id="KAK0630475.1"/>
    </source>
</evidence>
<protein>
    <submittedName>
        <fullName evidence="8">Uncharacterized protein</fullName>
    </submittedName>
</protein>
<evidence type="ECO:0000256" key="5">
    <source>
        <dbReference type="SAM" id="MobiDB-lite"/>
    </source>
</evidence>
<feature type="signal peptide" evidence="7">
    <location>
        <begin position="1"/>
        <end position="36"/>
    </location>
</feature>
<feature type="region of interest" description="Disordered" evidence="5">
    <location>
        <begin position="161"/>
        <end position="195"/>
    </location>
</feature>
<keyword evidence="4 6" id="KW-0472">Membrane</keyword>
<keyword evidence="7" id="KW-0732">Signal</keyword>
<name>A0AA39XB45_9PEZI</name>
<keyword evidence="9" id="KW-1185">Reference proteome</keyword>
<dbReference type="AlphaFoldDB" id="A0AA39XB45"/>
<dbReference type="GO" id="GO:0071944">
    <property type="term" value="C:cell periphery"/>
    <property type="evidence" value="ECO:0007669"/>
    <property type="project" value="UniProtKB-ARBA"/>
</dbReference>
<evidence type="ECO:0000313" key="9">
    <source>
        <dbReference type="Proteomes" id="UP001174934"/>
    </source>
</evidence>
<keyword evidence="2 6" id="KW-0812">Transmembrane</keyword>
<gene>
    <name evidence="8" type="ORF">B0T17DRAFT_616125</name>
</gene>
<dbReference type="EMBL" id="JAULSR010000002">
    <property type="protein sequence ID" value="KAK0630475.1"/>
    <property type="molecule type" value="Genomic_DNA"/>
</dbReference>
<reference evidence="8" key="1">
    <citation type="submission" date="2023-06" db="EMBL/GenBank/DDBJ databases">
        <title>Genome-scale phylogeny and comparative genomics of the fungal order Sordariales.</title>
        <authorList>
            <consortium name="Lawrence Berkeley National Laboratory"/>
            <person name="Hensen N."/>
            <person name="Bonometti L."/>
            <person name="Westerberg I."/>
            <person name="Brannstrom I.O."/>
            <person name="Guillou S."/>
            <person name="Cros-Aarteil S."/>
            <person name="Calhoun S."/>
            <person name="Haridas S."/>
            <person name="Kuo A."/>
            <person name="Mondo S."/>
            <person name="Pangilinan J."/>
            <person name="Riley R."/>
            <person name="LaButti K."/>
            <person name="Andreopoulos B."/>
            <person name="Lipzen A."/>
            <person name="Chen C."/>
            <person name="Yanf M."/>
            <person name="Daum C."/>
            <person name="Ng V."/>
            <person name="Clum A."/>
            <person name="Steindorff A."/>
            <person name="Ohm R."/>
            <person name="Martin F."/>
            <person name="Silar P."/>
            <person name="Natvig D."/>
            <person name="Lalanne C."/>
            <person name="Gautier V."/>
            <person name="Ament-velasquez S.L."/>
            <person name="Kruys A."/>
            <person name="Hutchinson M.I."/>
            <person name="Powell A.J."/>
            <person name="Barry K."/>
            <person name="Miller A.N."/>
            <person name="Grigoriev I.V."/>
            <person name="Debuchy R."/>
            <person name="Gladieux P."/>
            <person name="Thoren M.H."/>
            <person name="Johannesson H."/>
        </authorList>
    </citation>
    <scope>NUCLEOTIDE SEQUENCE</scope>
    <source>
        <strain evidence="8">SMH3391-2</strain>
    </source>
</reference>
<feature type="chain" id="PRO_5041433027" evidence="7">
    <location>
        <begin position="37"/>
        <end position="312"/>
    </location>
</feature>
<organism evidence="8 9">
    <name type="scientific">Bombardia bombarda</name>
    <dbReference type="NCBI Taxonomy" id="252184"/>
    <lineage>
        <taxon>Eukaryota</taxon>
        <taxon>Fungi</taxon>
        <taxon>Dikarya</taxon>
        <taxon>Ascomycota</taxon>
        <taxon>Pezizomycotina</taxon>
        <taxon>Sordariomycetes</taxon>
        <taxon>Sordariomycetidae</taxon>
        <taxon>Sordariales</taxon>
        <taxon>Lasiosphaeriaceae</taxon>
        <taxon>Bombardia</taxon>
    </lineage>
</organism>
<dbReference type="PANTHER" id="PTHR15549">
    <property type="entry name" value="PAIRED IMMUNOGLOBULIN-LIKE TYPE 2 RECEPTOR"/>
    <property type="match status" value="1"/>
</dbReference>
<evidence type="ECO:0000256" key="2">
    <source>
        <dbReference type="ARBA" id="ARBA00022692"/>
    </source>
</evidence>
<evidence type="ECO:0000256" key="6">
    <source>
        <dbReference type="SAM" id="Phobius"/>
    </source>
</evidence>
<keyword evidence="3 6" id="KW-1133">Transmembrane helix</keyword>
<comment type="subcellular location">
    <subcellularLocation>
        <location evidence="1">Membrane</location>
        <topology evidence="1">Single-pass membrane protein</topology>
    </subcellularLocation>
</comment>
<accession>A0AA39XB45</accession>
<evidence type="ECO:0000256" key="3">
    <source>
        <dbReference type="ARBA" id="ARBA00022989"/>
    </source>
</evidence>
<evidence type="ECO:0000256" key="7">
    <source>
        <dbReference type="SAM" id="SignalP"/>
    </source>
</evidence>
<feature type="transmembrane region" description="Helical" evidence="6">
    <location>
        <begin position="211"/>
        <end position="234"/>
    </location>
</feature>